<dbReference type="EMBL" id="BSDO01000001">
    <property type="protein sequence ID" value="GLI21646.1"/>
    <property type="molecule type" value="Genomic_DNA"/>
</dbReference>
<protein>
    <submittedName>
        <fullName evidence="2">Uncharacterized protein</fullName>
    </submittedName>
</protein>
<feature type="compositionally biased region" description="Polar residues" evidence="1">
    <location>
        <begin position="30"/>
        <end position="41"/>
    </location>
</feature>
<accession>A0A9W6FIX6</accession>
<evidence type="ECO:0000313" key="2">
    <source>
        <dbReference type="EMBL" id="GLI21646.1"/>
    </source>
</evidence>
<sequence length="59" mass="6456">MMANSRKITTLWNRVATMDFPLPVRGESPAGSTMGKTGGLNQEPQLVWCVGEPLTPARR</sequence>
<feature type="region of interest" description="Disordered" evidence="1">
    <location>
        <begin position="22"/>
        <end position="41"/>
    </location>
</feature>
<comment type="caution">
    <text evidence="2">The sequence shown here is derived from an EMBL/GenBank/DDBJ whole genome shotgun (WGS) entry which is preliminary data.</text>
</comment>
<reference evidence="2" key="1">
    <citation type="submission" date="2022-12" db="EMBL/GenBank/DDBJ databases">
        <title>Reference genome sequencing for broad-spectrum identification of bacterial and archaeal isolates by mass spectrometry.</title>
        <authorList>
            <person name="Sekiguchi Y."/>
            <person name="Tourlousse D.M."/>
        </authorList>
    </citation>
    <scope>NUCLEOTIDE SEQUENCE</scope>
    <source>
        <strain evidence="2">301</strain>
    </source>
</reference>
<evidence type="ECO:0000256" key="1">
    <source>
        <dbReference type="SAM" id="MobiDB-lite"/>
    </source>
</evidence>
<gene>
    <name evidence="2" type="ORF">XFLAVUS301_13200</name>
</gene>
<dbReference type="AlphaFoldDB" id="A0A9W6FIX6"/>
<name>A0A9W6FIX6_XANFL</name>
<organism evidence="2 3">
    <name type="scientific">Xanthobacter flavus</name>
    <dbReference type="NCBI Taxonomy" id="281"/>
    <lineage>
        <taxon>Bacteria</taxon>
        <taxon>Pseudomonadati</taxon>
        <taxon>Pseudomonadota</taxon>
        <taxon>Alphaproteobacteria</taxon>
        <taxon>Hyphomicrobiales</taxon>
        <taxon>Xanthobacteraceae</taxon>
        <taxon>Xanthobacter</taxon>
    </lineage>
</organism>
<proteinExistence type="predicted"/>
<dbReference type="Proteomes" id="UP001144397">
    <property type="component" value="Unassembled WGS sequence"/>
</dbReference>
<evidence type="ECO:0000313" key="3">
    <source>
        <dbReference type="Proteomes" id="UP001144397"/>
    </source>
</evidence>